<protein>
    <recommendedName>
        <fullName evidence="1">Hint domain-containing protein</fullName>
    </recommendedName>
</protein>
<dbReference type="AlphaFoldDB" id="A0A415E6J1"/>
<name>A0A415E6J1_9FIRM</name>
<dbReference type="OrthoDB" id="2082422at2"/>
<reference evidence="2 3" key="1">
    <citation type="submission" date="2018-08" db="EMBL/GenBank/DDBJ databases">
        <title>A genome reference for cultivated species of the human gut microbiota.</title>
        <authorList>
            <person name="Zou Y."/>
            <person name="Xue W."/>
            <person name="Luo G."/>
        </authorList>
    </citation>
    <scope>NUCLEOTIDE SEQUENCE [LARGE SCALE GENOMIC DNA]</scope>
    <source>
        <strain evidence="2 3">AM07-24</strain>
    </source>
</reference>
<dbReference type="InterPro" id="IPR003587">
    <property type="entry name" value="Hint_dom_N"/>
</dbReference>
<dbReference type="STRING" id="1776384.GCA_900086585_02701"/>
<dbReference type="InterPro" id="IPR036844">
    <property type="entry name" value="Hint_dom_sf"/>
</dbReference>
<sequence>MKSYALQQLGGEQIKSEFPVAYAVLSKVQRLDSRALTVTNGNDSSSDIYAEIESAFLSSHGFNILMRAAIAGKPKILFVVAEIFELESGKRVDAIHRYYEDSAYNEIRIQSNNSHTMAAASEGVRIKSTFSWSIDGVSTKEITREYTLPKGDSRGAEMFTELSISAPRAKDGKLTQVLYDREEQVSEHTDYHYTNTVDRYKKVAHVKLPYSGKIRVDDKLHIRSVMKNPGEEPTLSLILENGKSIQYQNPKGIIGQYVISPNEKELNWNFDVDWRADLDFSNFSVQTVVNLSAKFTLSIVHEDYPSYALHPVITVDSVLNPQTNVSTVAEIERIQIKWGCVAADTLIKMSDGSCQRASEIQIGEVVATDHGHSVVRNIYKGTEKTIVHLETMDGHILRGTHEHPVKTGRGYMPMKEINAADLICTENGNSQVKYIYEIGYGGAVYSFDLSESSAMLCGGIWAGDFAMQNGSACNQSADGPKERSALQKEMYELVSKADMNT</sequence>
<evidence type="ECO:0000313" key="2">
    <source>
        <dbReference type="EMBL" id="RHJ89391.1"/>
    </source>
</evidence>
<dbReference type="GO" id="GO:0016539">
    <property type="term" value="P:intein-mediated protein splicing"/>
    <property type="evidence" value="ECO:0007669"/>
    <property type="project" value="InterPro"/>
</dbReference>
<keyword evidence="3" id="KW-1185">Reference proteome</keyword>
<dbReference type="Proteomes" id="UP000284841">
    <property type="component" value="Unassembled WGS sequence"/>
</dbReference>
<dbReference type="SUPFAM" id="SSF51294">
    <property type="entry name" value="Hedgehog/intein (Hint) domain"/>
    <property type="match status" value="1"/>
</dbReference>
<proteinExistence type="predicted"/>
<feature type="domain" description="Hint" evidence="1">
    <location>
        <begin position="338"/>
        <end position="427"/>
    </location>
</feature>
<dbReference type="Gene3D" id="2.170.16.10">
    <property type="entry name" value="Hedgehog/Intein (Hint) domain"/>
    <property type="match status" value="1"/>
</dbReference>
<dbReference type="PROSITE" id="PS50817">
    <property type="entry name" value="INTEIN_N_TER"/>
    <property type="match status" value="1"/>
</dbReference>
<dbReference type="SMART" id="SM00306">
    <property type="entry name" value="HintN"/>
    <property type="match status" value="1"/>
</dbReference>
<accession>A0A415E6J1</accession>
<dbReference type="CDD" id="cd00081">
    <property type="entry name" value="Hint"/>
    <property type="match status" value="1"/>
</dbReference>
<organism evidence="2 3">
    <name type="scientific">Emergencia timonensis</name>
    <dbReference type="NCBI Taxonomy" id="1776384"/>
    <lineage>
        <taxon>Bacteria</taxon>
        <taxon>Bacillati</taxon>
        <taxon>Bacillota</taxon>
        <taxon>Clostridia</taxon>
        <taxon>Peptostreptococcales</taxon>
        <taxon>Anaerovoracaceae</taxon>
        <taxon>Emergencia</taxon>
    </lineage>
</organism>
<comment type="caution">
    <text evidence="2">The sequence shown here is derived from an EMBL/GenBank/DDBJ whole genome shotgun (WGS) entry which is preliminary data.</text>
</comment>
<gene>
    <name evidence="2" type="ORF">DW099_02095</name>
</gene>
<dbReference type="InterPro" id="IPR006141">
    <property type="entry name" value="Intein_N"/>
</dbReference>
<dbReference type="EMBL" id="QRMS01000001">
    <property type="protein sequence ID" value="RHJ89391.1"/>
    <property type="molecule type" value="Genomic_DNA"/>
</dbReference>
<evidence type="ECO:0000313" key="3">
    <source>
        <dbReference type="Proteomes" id="UP000284841"/>
    </source>
</evidence>
<dbReference type="RefSeq" id="WP_118333504.1">
    <property type="nucleotide sequence ID" value="NZ_AP025567.1"/>
</dbReference>
<evidence type="ECO:0000259" key="1">
    <source>
        <dbReference type="SMART" id="SM00306"/>
    </source>
</evidence>